<accession>A0A1N6J341</accession>
<dbReference type="CDD" id="cd00082">
    <property type="entry name" value="HisKA"/>
    <property type="match status" value="1"/>
</dbReference>
<keyword evidence="10" id="KW-1185">Reference proteome</keyword>
<dbReference type="NCBIfam" id="TIGR00229">
    <property type="entry name" value="sensory_box"/>
    <property type="match status" value="1"/>
</dbReference>
<feature type="domain" description="Histidine kinase" evidence="6">
    <location>
        <begin position="351"/>
        <end position="577"/>
    </location>
</feature>
<evidence type="ECO:0000259" key="6">
    <source>
        <dbReference type="PROSITE" id="PS50109"/>
    </source>
</evidence>
<evidence type="ECO:0000256" key="4">
    <source>
        <dbReference type="ARBA" id="ARBA00022679"/>
    </source>
</evidence>
<dbReference type="GO" id="GO:0000155">
    <property type="term" value="F:phosphorelay sensor kinase activity"/>
    <property type="evidence" value="ECO:0007669"/>
    <property type="project" value="InterPro"/>
</dbReference>
<dbReference type="PROSITE" id="PS50109">
    <property type="entry name" value="HIS_KIN"/>
    <property type="match status" value="1"/>
</dbReference>
<organism evidence="9 10">
    <name type="scientific">Chitinophaga niabensis</name>
    <dbReference type="NCBI Taxonomy" id="536979"/>
    <lineage>
        <taxon>Bacteria</taxon>
        <taxon>Pseudomonadati</taxon>
        <taxon>Bacteroidota</taxon>
        <taxon>Chitinophagia</taxon>
        <taxon>Chitinophagales</taxon>
        <taxon>Chitinophagaceae</taxon>
        <taxon>Chitinophaga</taxon>
    </lineage>
</organism>
<keyword evidence="5" id="KW-0418">Kinase</keyword>
<dbReference type="InterPro" id="IPR052162">
    <property type="entry name" value="Sensor_kinase/Photoreceptor"/>
</dbReference>
<dbReference type="Gene3D" id="3.30.565.10">
    <property type="entry name" value="Histidine kinase-like ATPase, C-terminal domain"/>
    <property type="match status" value="1"/>
</dbReference>
<dbReference type="PRINTS" id="PR00344">
    <property type="entry name" value="BCTRLSENSOR"/>
</dbReference>
<keyword evidence="3" id="KW-0597">Phosphoprotein</keyword>
<evidence type="ECO:0000313" key="10">
    <source>
        <dbReference type="Proteomes" id="UP000185003"/>
    </source>
</evidence>
<dbReference type="InterPro" id="IPR004358">
    <property type="entry name" value="Sig_transdc_His_kin-like_C"/>
</dbReference>
<dbReference type="Proteomes" id="UP000185003">
    <property type="component" value="Unassembled WGS sequence"/>
</dbReference>
<dbReference type="Gene3D" id="1.10.287.130">
    <property type="match status" value="1"/>
</dbReference>
<dbReference type="SUPFAM" id="SSF55785">
    <property type="entry name" value="PYP-like sensor domain (PAS domain)"/>
    <property type="match status" value="2"/>
</dbReference>
<dbReference type="PANTHER" id="PTHR43304">
    <property type="entry name" value="PHYTOCHROME-LIKE PROTEIN CPH1"/>
    <property type="match status" value="1"/>
</dbReference>
<gene>
    <name evidence="9" type="ORF">SAMN04488055_3586</name>
</gene>
<dbReference type="InterPro" id="IPR000700">
    <property type="entry name" value="PAS-assoc_C"/>
</dbReference>
<dbReference type="OrthoDB" id="607558at2"/>
<dbReference type="PROSITE" id="PS50112">
    <property type="entry name" value="PAS"/>
    <property type="match status" value="1"/>
</dbReference>
<dbReference type="AlphaFoldDB" id="A0A1N6J341"/>
<dbReference type="SUPFAM" id="SSF55874">
    <property type="entry name" value="ATPase domain of HSP90 chaperone/DNA topoisomerase II/histidine kinase"/>
    <property type="match status" value="1"/>
</dbReference>
<evidence type="ECO:0000259" key="7">
    <source>
        <dbReference type="PROSITE" id="PS50112"/>
    </source>
</evidence>
<dbReference type="InterPro" id="IPR035965">
    <property type="entry name" value="PAS-like_dom_sf"/>
</dbReference>
<feature type="domain" description="PAC" evidence="8">
    <location>
        <begin position="263"/>
        <end position="315"/>
    </location>
</feature>
<dbReference type="PROSITE" id="PS50113">
    <property type="entry name" value="PAC"/>
    <property type="match status" value="1"/>
</dbReference>
<evidence type="ECO:0000256" key="2">
    <source>
        <dbReference type="ARBA" id="ARBA00012438"/>
    </source>
</evidence>
<dbReference type="InterPro" id="IPR036097">
    <property type="entry name" value="HisK_dim/P_sf"/>
</dbReference>
<dbReference type="EC" id="2.7.13.3" evidence="2"/>
<reference evidence="9 10" key="1">
    <citation type="submission" date="2016-11" db="EMBL/GenBank/DDBJ databases">
        <authorList>
            <person name="Jaros S."/>
            <person name="Januszkiewicz K."/>
            <person name="Wedrychowicz H."/>
        </authorList>
    </citation>
    <scope>NUCLEOTIDE SEQUENCE [LARGE SCALE GENOMIC DNA]</scope>
    <source>
        <strain evidence="9 10">DSM 24787</strain>
    </source>
</reference>
<dbReference type="STRING" id="536979.SAMN04488055_3586"/>
<sequence>MAYYFLLPVKVSDIMASTPTQAPFKFMEGGGELGALIRSYNWAATSIGTPDQWPQSLRTALSIVLNSRFPMFLWWGKDMIQFYNDAYRPSLGKEGKHPLAVGQKGEECWPEIWHIIKPQIDQVWAGGSTWNEDLLVPIYRNGELEEVYWTFSYSPVKDETGKVGGILVVCHETTEKRKAGIQIEIAESRYRQLIESLPVAIFTIDINGFINLYNKAAAELWGREPRIGKDKWNGAHKMFLTDGTAIMHENGPMAKALRENRQISLEMLIQQPDGKMKHVISHPEPIYDHEGNVTGAMNVLIDITSLKEAEHALRASEELLEKRVHERTAEIKSANFSLQRSNAELEQFAYITSHDLQEPLRKIRTFTEMLEASLGSISSKSKGYLDKITASSTRMRKLIKDVLHYSRLITPDQIFTKVDLHAAIWQVVDDFELTIREKNVKISIQQLPVIEANPLQINQLFSNLLGNALKFNISEAPEITISATLLDTGTQTLPEGLNPSLSYCLLEFKDNGIGFDQQYAEQIFTIFQRLHTKQQYAGTGIGLALCKKIVLNHHGSITAHSENGEGATFTIILPLKQLQL</sequence>
<name>A0A1N6J341_9BACT</name>
<dbReference type="EMBL" id="FSRA01000002">
    <property type="protein sequence ID" value="SIO38677.1"/>
    <property type="molecule type" value="Genomic_DNA"/>
</dbReference>
<dbReference type="PANTHER" id="PTHR43304:SF1">
    <property type="entry name" value="PAC DOMAIN-CONTAINING PROTEIN"/>
    <property type="match status" value="1"/>
</dbReference>
<dbReference type="InterPro" id="IPR005467">
    <property type="entry name" value="His_kinase_dom"/>
</dbReference>
<dbReference type="Pfam" id="PF00512">
    <property type="entry name" value="HisKA"/>
    <property type="match status" value="1"/>
</dbReference>
<comment type="catalytic activity">
    <reaction evidence="1">
        <text>ATP + protein L-histidine = ADP + protein N-phospho-L-histidine.</text>
        <dbReference type="EC" id="2.7.13.3"/>
    </reaction>
</comment>
<dbReference type="SMART" id="SM00387">
    <property type="entry name" value="HATPase_c"/>
    <property type="match status" value="1"/>
</dbReference>
<proteinExistence type="predicted"/>
<dbReference type="SMART" id="SM00388">
    <property type="entry name" value="HisKA"/>
    <property type="match status" value="1"/>
</dbReference>
<dbReference type="InterPro" id="IPR013656">
    <property type="entry name" value="PAS_4"/>
</dbReference>
<dbReference type="InterPro" id="IPR003661">
    <property type="entry name" value="HisK_dim/P_dom"/>
</dbReference>
<dbReference type="InterPro" id="IPR003594">
    <property type="entry name" value="HATPase_dom"/>
</dbReference>
<dbReference type="FunFam" id="3.30.565.10:FF:000006">
    <property type="entry name" value="Sensor histidine kinase WalK"/>
    <property type="match status" value="1"/>
</dbReference>
<evidence type="ECO:0000256" key="3">
    <source>
        <dbReference type="ARBA" id="ARBA00022553"/>
    </source>
</evidence>
<dbReference type="Pfam" id="PF02518">
    <property type="entry name" value="HATPase_c"/>
    <property type="match status" value="1"/>
</dbReference>
<protein>
    <recommendedName>
        <fullName evidence="2">histidine kinase</fullName>
        <ecNumber evidence="2">2.7.13.3</ecNumber>
    </recommendedName>
</protein>
<dbReference type="CDD" id="cd00130">
    <property type="entry name" value="PAS"/>
    <property type="match status" value="1"/>
</dbReference>
<dbReference type="Pfam" id="PF08448">
    <property type="entry name" value="PAS_4"/>
    <property type="match status" value="2"/>
</dbReference>
<evidence type="ECO:0000259" key="8">
    <source>
        <dbReference type="PROSITE" id="PS50113"/>
    </source>
</evidence>
<feature type="domain" description="PAS" evidence="7">
    <location>
        <begin position="186"/>
        <end position="225"/>
    </location>
</feature>
<evidence type="ECO:0000256" key="1">
    <source>
        <dbReference type="ARBA" id="ARBA00000085"/>
    </source>
</evidence>
<dbReference type="InterPro" id="IPR036890">
    <property type="entry name" value="HATPase_C_sf"/>
</dbReference>
<dbReference type="SUPFAM" id="SSF47384">
    <property type="entry name" value="Homodimeric domain of signal transducing histidine kinase"/>
    <property type="match status" value="1"/>
</dbReference>
<dbReference type="Gene3D" id="3.30.450.20">
    <property type="entry name" value="PAS domain"/>
    <property type="match status" value="2"/>
</dbReference>
<evidence type="ECO:0000313" key="9">
    <source>
        <dbReference type="EMBL" id="SIO38677.1"/>
    </source>
</evidence>
<keyword evidence="4" id="KW-0808">Transferase</keyword>
<evidence type="ECO:0000256" key="5">
    <source>
        <dbReference type="ARBA" id="ARBA00022777"/>
    </source>
</evidence>
<dbReference type="InterPro" id="IPR000014">
    <property type="entry name" value="PAS"/>
</dbReference>